<evidence type="ECO:0000256" key="3">
    <source>
        <dbReference type="SAM" id="MobiDB-lite"/>
    </source>
</evidence>
<evidence type="ECO:0000256" key="2">
    <source>
        <dbReference type="ARBA" id="ARBA00023315"/>
    </source>
</evidence>
<dbReference type="InterPro" id="IPR054710">
    <property type="entry name" value="Tri101-like_N"/>
</dbReference>
<protein>
    <recommendedName>
        <fullName evidence="4">Trichothecene 3-O-acetyltransferase-like N-terminal domain-containing protein</fullName>
    </recommendedName>
</protein>
<dbReference type="PANTHER" id="PTHR31896">
    <property type="entry name" value="FAMILY REGULATORY PROTEIN, PUTATIVE (AFU_ORTHOLOGUE AFUA_3G14730)-RELATED"/>
    <property type="match status" value="1"/>
</dbReference>
<dbReference type="GeneID" id="63758275"/>
<gene>
    <name evidence="5" type="ORF">ASPSYDRAFT_152497</name>
</gene>
<dbReference type="STRING" id="1036612.A0A1L9TEY8"/>
<evidence type="ECO:0000313" key="5">
    <source>
        <dbReference type="EMBL" id="OJJ57996.1"/>
    </source>
</evidence>
<dbReference type="Gene3D" id="3.30.559.10">
    <property type="entry name" value="Chloramphenicol acetyltransferase-like domain"/>
    <property type="match status" value="2"/>
</dbReference>
<dbReference type="EMBL" id="KV878587">
    <property type="protein sequence ID" value="OJJ57996.1"/>
    <property type="molecule type" value="Genomic_DNA"/>
</dbReference>
<dbReference type="PANTHER" id="PTHR31896:SF64">
    <property type="entry name" value="TRICHOTHECENE 3-O-ACETYLTRANSFERASE"/>
    <property type="match status" value="1"/>
</dbReference>
<proteinExistence type="predicted"/>
<name>A0A1L9TEY8_9EURO</name>
<dbReference type="Pfam" id="PF22664">
    <property type="entry name" value="TRI-like_N"/>
    <property type="match status" value="1"/>
</dbReference>
<evidence type="ECO:0000256" key="1">
    <source>
        <dbReference type="ARBA" id="ARBA00022679"/>
    </source>
</evidence>
<sequence>MSVENVVEDLDISLDILAQQPRLNSLYTQVTLFFPLCAPASERESTNIFKRGSIELSKHFPWVSGTVVIEGGVFKINQSEDAGLVVKDYKNGGHGVALPDYTTLKQAQFPFSLLDEAVVSPVKTFSEFGAGLPVLLVQVSLVQGGLFLTFNGQHGAMDMAGLGSVMRLFAKGCRDEPFTVTGLEIGNTDRRDALPLLFPLPCRPSNSDENKTKTQQATTTTSNAGPAPDPSLVWAYFSFSAPSLAALKSFTTDPLEKDLPQRFVSTDDALSAFVWKSITRARIQNKNQSFLLLPSTLSRNVDVRRHFSLPGSYPGFMASITSHAFLVEEMLAKPLGSIALCLRRALDPVALRDKTLAQASLITQKFNGDGDDGMPSKTESGTVPPGNSAPDVRLSSWAKEELSGLDFGLGLGKPEAIRRPAFGPGSREGLVYLLPRWLDGSIVVGICLKAEDMEKLRMDDGVSKYSVYIG</sequence>
<accession>A0A1L9TEY8</accession>
<dbReference type="AlphaFoldDB" id="A0A1L9TEY8"/>
<reference evidence="6" key="1">
    <citation type="journal article" date="2017" name="Genome Biol.">
        <title>Comparative genomics reveals high biological diversity and specific adaptations in the industrially and medically important fungal genus Aspergillus.</title>
        <authorList>
            <person name="de Vries R.P."/>
            <person name="Riley R."/>
            <person name="Wiebenga A."/>
            <person name="Aguilar-Osorio G."/>
            <person name="Amillis S."/>
            <person name="Uchima C.A."/>
            <person name="Anderluh G."/>
            <person name="Asadollahi M."/>
            <person name="Askin M."/>
            <person name="Barry K."/>
            <person name="Battaglia E."/>
            <person name="Bayram O."/>
            <person name="Benocci T."/>
            <person name="Braus-Stromeyer S.A."/>
            <person name="Caldana C."/>
            <person name="Canovas D."/>
            <person name="Cerqueira G.C."/>
            <person name="Chen F."/>
            <person name="Chen W."/>
            <person name="Choi C."/>
            <person name="Clum A."/>
            <person name="Dos Santos R.A."/>
            <person name="Damasio A.R."/>
            <person name="Diallinas G."/>
            <person name="Emri T."/>
            <person name="Fekete E."/>
            <person name="Flipphi M."/>
            <person name="Freyberg S."/>
            <person name="Gallo A."/>
            <person name="Gournas C."/>
            <person name="Habgood R."/>
            <person name="Hainaut M."/>
            <person name="Harispe M.L."/>
            <person name="Henrissat B."/>
            <person name="Hilden K.S."/>
            <person name="Hope R."/>
            <person name="Hossain A."/>
            <person name="Karabika E."/>
            <person name="Karaffa L."/>
            <person name="Karanyi Z."/>
            <person name="Krasevec N."/>
            <person name="Kuo A."/>
            <person name="Kusch H."/>
            <person name="LaButti K."/>
            <person name="Lagendijk E.L."/>
            <person name="Lapidus A."/>
            <person name="Levasseur A."/>
            <person name="Lindquist E."/>
            <person name="Lipzen A."/>
            <person name="Logrieco A.F."/>
            <person name="MacCabe A."/>
            <person name="Maekelae M.R."/>
            <person name="Malavazi I."/>
            <person name="Melin P."/>
            <person name="Meyer V."/>
            <person name="Mielnichuk N."/>
            <person name="Miskei M."/>
            <person name="Molnar A.P."/>
            <person name="Mule G."/>
            <person name="Ngan C.Y."/>
            <person name="Orejas M."/>
            <person name="Orosz E."/>
            <person name="Ouedraogo J.P."/>
            <person name="Overkamp K.M."/>
            <person name="Park H.-S."/>
            <person name="Perrone G."/>
            <person name="Piumi F."/>
            <person name="Punt P.J."/>
            <person name="Ram A.F."/>
            <person name="Ramon A."/>
            <person name="Rauscher S."/>
            <person name="Record E."/>
            <person name="Riano-Pachon D.M."/>
            <person name="Robert V."/>
            <person name="Roehrig J."/>
            <person name="Ruller R."/>
            <person name="Salamov A."/>
            <person name="Salih N.S."/>
            <person name="Samson R.A."/>
            <person name="Sandor E."/>
            <person name="Sanguinetti M."/>
            <person name="Schuetze T."/>
            <person name="Sepcic K."/>
            <person name="Shelest E."/>
            <person name="Sherlock G."/>
            <person name="Sophianopoulou V."/>
            <person name="Squina F.M."/>
            <person name="Sun H."/>
            <person name="Susca A."/>
            <person name="Todd R.B."/>
            <person name="Tsang A."/>
            <person name="Unkles S.E."/>
            <person name="van de Wiele N."/>
            <person name="van Rossen-Uffink D."/>
            <person name="Oliveira J.V."/>
            <person name="Vesth T.C."/>
            <person name="Visser J."/>
            <person name="Yu J.-H."/>
            <person name="Zhou M."/>
            <person name="Andersen M.R."/>
            <person name="Archer D.B."/>
            <person name="Baker S.E."/>
            <person name="Benoit I."/>
            <person name="Brakhage A.A."/>
            <person name="Braus G.H."/>
            <person name="Fischer R."/>
            <person name="Frisvad J.C."/>
            <person name="Goldman G.H."/>
            <person name="Houbraken J."/>
            <person name="Oakley B."/>
            <person name="Pocsi I."/>
            <person name="Scazzocchio C."/>
            <person name="Seiboth B."/>
            <person name="vanKuyk P.A."/>
            <person name="Wortman J."/>
            <person name="Dyer P.S."/>
            <person name="Grigoriev I.V."/>
        </authorList>
    </citation>
    <scope>NUCLEOTIDE SEQUENCE [LARGE SCALE GENOMIC DNA]</scope>
    <source>
        <strain evidence="6">CBS 593.65</strain>
    </source>
</reference>
<dbReference type="Proteomes" id="UP000184356">
    <property type="component" value="Unassembled WGS sequence"/>
</dbReference>
<evidence type="ECO:0000259" key="4">
    <source>
        <dbReference type="Pfam" id="PF22664"/>
    </source>
</evidence>
<keyword evidence="6" id="KW-1185">Reference proteome</keyword>
<dbReference type="GO" id="GO:0016746">
    <property type="term" value="F:acyltransferase activity"/>
    <property type="evidence" value="ECO:0007669"/>
    <property type="project" value="UniProtKB-KW"/>
</dbReference>
<feature type="region of interest" description="Disordered" evidence="3">
    <location>
        <begin position="201"/>
        <end position="226"/>
    </location>
</feature>
<dbReference type="OrthoDB" id="1862401at2759"/>
<keyword evidence="2" id="KW-0012">Acyltransferase</keyword>
<keyword evidence="1" id="KW-0808">Transferase</keyword>
<evidence type="ECO:0000313" key="6">
    <source>
        <dbReference type="Proteomes" id="UP000184356"/>
    </source>
</evidence>
<feature type="domain" description="Trichothecene 3-O-acetyltransferase-like N-terminal" evidence="4">
    <location>
        <begin position="26"/>
        <end position="173"/>
    </location>
</feature>
<organism evidence="5 6">
    <name type="scientific">Aspergillus sydowii CBS 593.65</name>
    <dbReference type="NCBI Taxonomy" id="1036612"/>
    <lineage>
        <taxon>Eukaryota</taxon>
        <taxon>Fungi</taxon>
        <taxon>Dikarya</taxon>
        <taxon>Ascomycota</taxon>
        <taxon>Pezizomycotina</taxon>
        <taxon>Eurotiomycetes</taxon>
        <taxon>Eurotiomycetidae</taxon>
        <taxon>Eurotiales</taxon>
        <taxon>Aspergillaceae</taxon>
        <taxon>Aspergillus</taxon>
        <taxon>Aspergillus subgen. Nidulantes</taxon>
    </lineage>
</organism>
<dbReference type="RefSeq" id="XP_040701802.1">
    <property type="nucleotide sequence ID" value="XM_040842202.1"/>
</dbReference>
<dbReference type="VEuPathDB" id="FungiDB:ASPSYDRAFT_152497"/>
<feature type="region of interest" description="Disordered" evidence="3">
    <location>
        <begin position="367"/>
        <end position="390"/>
    </location>
</feature>
<dbReference type="InterPro" id="IPR051283">
    <property type="entry name" value="Sec_Metabolite_Acyltrans"/>
</dbReference>
<dbReference type="InterPro" id="IPR023213">
    <property type="entry name" value="CAT-like_dom_sf"/>
</dbReference>